<dbReference type="EMBL" id="BKZV01000002">
    <property type="protein sequence ID" value="GER82933.1"/>
    <property type="molecule type" value="Genomic_DNA"/>
</dbReference>
<proteinExistence type="predicted"/>
<protein>
    <submittedName>
        <fullName evidence="1">Uncharacterized protein</fullName>
    </submittedName>
</protein>
<evidence type="ECO:0000313" key="2">
    <source>
        <dbReference type="Proteomes" id="UP000334820"/>
    </source>
</evidence>
<gene>
    <name evidence="1" type="ORF">KTAU_15700</name>
</gene>
<reference evidence="1 2" key="1">
    <citation type="journal article" date="2019" name="Int. J. Syst. Evol. Microbiol.">
        <title>Thermogemmatispora aurantia sp. nov. and Thermogemmatispora argillosa sp. nov., within the class Ktedonobacteria, and emended description of the genus Thermogemmatispora.</title>
        <authorList>
            <person name="Zheng Y."/>
            <person name="Wang C.M."/>
            <person name="Sakai Y."/>
            <person name="Abe K."/>
            <person name="Yokota A."/>
            <person name="Yabe S."/>
        </authorList>
    </citation>
    <scope>NUCLEOTIDE SEQUENCE [LARGE SCALE GENOMIC DNA]</scope>
    <source>
        <strain evidence="1 2">A1-2</strain>
    </source>
</reference>
<accession>A0A5J4K5Z9</accession>
<organism evidence="1 2">
    <name type="scientific">Thermogemmatispora aurantia</name>
    <dbReference type="NCBI Taxonomy" id="2045279"/>
    <lineage>
        <taxon>Bacteria</taxon>
        <taxon>Bacillati</taxon>
        <taxon>Chloroflexota</taxon>
        <taxon>Ktedonobacteria</taxon>
        <taxon>Thermogemmatisporales</taxon>
        <taxon>Thermogemmatisporaceae</taxon>
        <taxon>Thermogemmatispora</taxon>
    </lineage>
</organism>
<dbReference type="Proteomes" id="UP000334820">
    <property type="component" value="Unassembled WGS sequence"/>
</dbReference>
<name>A0A5J4K5Z9_9CHLR</name>
<dbReference type="AlphaFoldDB" id="A0A5J4K5Z9"/>
<keyword evidence="2" id="KW-1185">Reference proteome</keyword>
<sequence length="72" mass="7578">MNCPAVSEASVVLVTLTGDPGPVVVQYVSLQPGRGFTVHLSAPTQRETPFHYVVLESAPLSSDVERSQPGNG</sequence>
<comment type="caution">
    <text evidence="1">The sequence shown here is derived from an EMBL/GenBank/DDBJ whole genome shotgun (WGS) entry which is preliminary data.</text>
</comment>
<evidence type="ECO:0000313" key="1">
    <source>
        <dbReference type="EMBL" id="GER82933.1"/>
    </source>
</evidence>